<dbReference type="STRING" id="7757.ENSPMAP00000008730"/>
<reference evidence="2" key="1">
    <citation type="submission" date="2025-08" db="UniProtKB">
        <authorList>
            <consortium name="Ensembl"/>
        </authorList>
    </citation>
    <scope>IDENTIFICATION</scope>
</reference>
<sequence>CAALKPKFALSKEIAELSHNFVMVNVEDEDEPEAPEFSPDGGYIPRILFLDMDGKVHPEIINEDGNPKYKYFYSSPSQVLASMSEAEKKLTGDTKRRDEL</sequence>
<evidence type="ECO:0000256" key="1">
    <source>
        <dbReference type="ARBA" id="ARBA00022729"/>
    </source>
</evidence>
<dbReference type="GO" id="GO:0006974">
    <property type="term" value="P:DNA damage response"/>
    <property type="evidence" value="ECO:0007669"/>
    <property type="project" value="Ensembl"/>
</dbReference>
<dbReference type="GO" id="GO:0005783">
    <property type="term" value="C:endoplasmic reticulum"/>
    <property type="evidence" value="ECO:0007669"/>
    <property type="project" value="TreeGrafter"/>
</dbReference>
<dbReference type="PANTHER" id="PTHR15337:SF11">
    <property type="entry name" value="THIOREDOXIN DOMAIN-CONTAINING PROTEIN"/>
    <property type="match status" value="1"/>
</dbReference>
<dbReference type="GO" id="GO:0047134">
    <property type="term" value="F:protein-disulfide reductase [NAD(P)H] activity"/>
    <property type="evidence" value="ECO:0007669"/>
    <property type="project" value="Ensembl"/>
</dbReference>
<dbReference type="Gene3D" id="3.40.30.10">
    <property type="entry name" value="Glutaredoxin"/>
    <property type="match status" value="1"/>
</dbReference>
<protein>
    <submittedName>
        <fullName evidence="2">Thioredoxin domain containing 12 (endoplasmic reticulum)</fullName>
    </submittedName>
</protein>
<name>S4RU40_PETMA</name>
<dbReference type="OMA" id="YYPRILF"/>
<keyword evidence="1" id="KW-0732">Signal</keyword>
<accession>S4RU40</accession>
<dbReference type="InterPro" id="IPR036249">
    <property type="entry name" value="Thioredoxin-like_sf"/>
</dbReference>
<dbReference type="HOGENOM" id="CLU_088048_2_1_1"/>
<dbReference type="Ensembl" id="ENSPMAT00000008769.1">
    <property type="protein sequence ID" value="ENSPMAP00000008730.1"/>
    <property type="gene ID" value="ENSPMAG00000007936.1"/>
</dbReference>
<organism evidence="2">
    <name type="scientific">Petromyzon marinus</name>
    <name type="common">Sea lamprey</name>
    <dbReference type="NCBI Taxonomy" id="7757"/>
    <lineage>
        <taxon>Eukaryota</taxon>
        <taxon>Metazoa</taxon>
        <taxon>Chordata</taxon>
        <taxon>Craniata</taxon>
        <taxon>Vertebrata</taxon>
        <taxon>Cyclostomata</taxon>
        <taxon>Hyperoartia</taxon>
        <taxon>Petromyzontiformes</taxon>
        <taxon>Petromyzontidae</taxon>
        <taxon>Petromyzon</taxon>
    </lineage>
</organism>
<reference evidence="2" key="2">
    <citation type="submission" date="2025-09" db="UniProtKB">
        <authorList>
            <consortium name="Ensembl"/>
        </authorList>
    </citation>
    <scope>IDENTIFICATION</scope>
</reference>
<dbReference type="SUPFAM" id="SSF52833">
    <property type="entry name" value="Thioredoxin-like"/>
    <property type="match status" value="1"/>
</dbReference>
<dbReference type="GO" id="GO:0061691">
    <property type="term" value="P:detoxification of hydrogen peroxide"/>
    <property type="evidence" value="ECO:0007669"/>
    <property type="project" value="Ensembl"/>
</dbReference>
<evidence type="ECO:0000313" key="2">
    <source>
        <dbReference type="Ensembl" id="ENSPMAP00000008730.1"/>
    </source>
</evidence>
<dbReference type="InterPro" id="IPR051099">
    <property type="entry name" value="AGR/TXD"/>
</dbReference>
<dbReference type="AlphaFoldDB" id="S4RU40"/>
<dbReference type="PANTHER" id="PTHR15337">
    <property type="entry name" value="ANTERIOR GRADIENT PROTEIN-RELATED"/>
    <property type="match status" value="1"/>
</dbReference>
<dbReference type="GeneTree" id="ENSGT00530000063273"/>
<proteinExistence type="predicted"/>